<sequence>MARGRYPVIDGLRVLGSVLRARVFGARFPLTTVWNVTFRCNCQCDYCATGTVPGGELGTDEALQLLDDLARLGTRWLTFSGGDPLVRADIGSLIRRALEKRVHVRISTNGILVPEKIDDLRGVDAVSLSLDGPEDVHDRVRGTGTFRSVLAAIEACTAAGIPMNLKCTLNGHNLAATDELLAMAAGWGLGVMFQPATSWLNFGTEANPVAPDVEQYRRTIQRLIDGKHNGAPILNSLAGLRYLAHWPDPAKIPCLAGVLLW</sequence>
<protein>
    <recommendedName>
        <fullName evidence="5">Radical SAM core domain-containing protein</fullName>
    </recommendedName>
</protein>
<evidence type="ECO:0000256" key="4">
    <source>
        <dbReference type="ARBA" id="ARBA00023014"/>
    </source>
</evidence>
<dbReference type="InterPro" id="IPR007197">
    <property type="entry name" value="rSAM"/>
</dbReference>
<evidence type="ECO:0000313" key="6">
    <source>
        <dbReference type="EMBL" id="KKL24850.1"/>
    </source>
</evidence>
<dbReference type="SMART" id="SM00729">
    <property type="entry name" value="Elp3"/>
    <property type="match status" value="1"/>
</dbReference>
<dbReference type="Gene3D" id="3.20.20.70">
    <property type="entry name" value="Aldolase class I"/>
    <property type="match status" value="1"/>
</dbReference>
<accession>A0A0F9BSJ2</accession>
<keyword evidence="4" id="KW-0411">Iron-sulfur</keyword>
<dbReference type="GO" id="GO:0003824">
    <property type="term" value="F:catalytic activity"/>
    <property type="evidence" value="ECO:0007669"/>
    <property type="project" value="InterPro"/>
</dbReference>
<proteinExistence type="predicted"/>
<dbReference type="InterPro" id="IPR006638">
    <property type="entry name" value="Elp3/MiaA/NifB-like_rSAM"/>
</dbReference>
<dbReference type="InterPro" id="IPR058240">
    <property type="entry name" value="rSAM_sf"/>
</dbReference>
<dbReference type="SUPFAM" id="SSF102114">
    <property type="entry name" value="Radical SAM enzymes"/>
    <property type="match status" value="1"/>
</dbReference>
<evidence type="ECO:0000256" key="1">
    <source>
        <dbReference type="ARBA" id="ARBA00022691"/>
    </source>
</evidence>
<keyword evidence="1" id="KW-0949">S-adenosyl-L-methionine</keyword>
<dbReference type="PANTHER" id="PTHR11228">
    <property type="entry name" value="RADICAL SAM DOMAIN PROTEIN"/>
    <property type="match status" value="1"/>
</dbReference>
<dbReference type="PANTHER" id="PTHR11228:SF7">
    <property type="entry name" value="PQQA PEPTIDE CYCLASE"/>
    <property type="match status" value="1"/>
</dbReference>
<evidence type="ECO:0000256" key="2">
    <source>
        <dbReference type="ARBA" id="ARBA00022723"/>
    </source>
</evidence>
<dbReference type="GO" id="GO:0046872">
    <property type="term" value="F:metal ion binding"/>
    <property type="evidence" value="ECO:0007669"/>
    <property type="project" value="UniProtKB-KW"/>
</dbReference>
<keyword evidence="3" id="KW-0408">Iron</keyword>
<evidence type="ECO:0000256" key="3">
    <source>
        <dbReference type="ARBA" id="ARBA00023004"/>
    </source>
</evidence>
<dbReference type="AlphaFoldDB" id="A0A0F9BSJ2"/>
<dbReference type="SFLD" id="SFLDG01067">
    <property type="entry name" value="SPASM/twitch_domain_containing"/>
    <property type="match status" value="1"/>
</dbReference>
<dbReference type="CDD" id="cd01335">
    <property type="entry name" value="Radical_SAM"/>
    <property type="match status" value="1"/>
</dbReference>
<gene>
    <name evidence="6" type="ORF">LCGC14_2411190</name>
</gene>
<keyword evidence="2" id="KW-0479">Metal-binding</keyword>
<dbReference type="SFLD" id="SFLDS00029">
    <property type="entry name" value="Radical_SAM"/>
    <property type="match status" value="1"/>
</dbReference>
<dbReference type="EMBL" id="LAZR01036432">
    <property type="protein sequence ID" value="KKL24850.1"/>
    <property type="molecule type" value="Genomic_DNA"/>
</dbReference>
<feature type="non-terminal residue" evidence="6">
    <location>
        <position position="261"/>
    </location>
</feature>
<dbReference type="GO" id="GO:0051536">
    <property type="term" value="F:iron-sulfur cluster binding"/>
    <property type="evidence" value="ECO:0007669"/>
    <property type="project" value="UniProtKB-KW"/>
</dbReference>
<feature type="domain" description="Radical SAM core" evidence="5">
    <location>
        <begin position="26"/>
        <end position="227"/>
    </location>
</feature>
<organism evidence="6">
    <name type="scientific">marine sediment metagenome</name>
    <dbReference type="NCBI Taxonomy" id="412755"/>
    <lineage>
        <taxon>unclassified sequences</taxon>
        <taxon>metagenomes</taxon>
        <taxon>ecological metagenomes</taxon>
    </lineage>
</organism>
<dbReference type="Pfam" id="PF04055">
    <property type="entry name" value="Radical_SAM"/>
    <property type="match status" value="1"/>
</dbReference>
<dbReference type="InterPro" id="IPR013785">
    <property type="entry name" value="Aldolase_TIM"/>
</dbReference>
<comment type="caution">
    <text evidence="6">The sequence shown here is derived from an EMBL/GenBank/DDBJ whole genome shotgun (WGS) entry which is preliminary data.</text>
</comment>
<reference evidence="6" key="1">
    <citation type="journal article" date="2015" name="Nature">
        <title>Complex archaea that bridge the gap between prokaryotes and eukaryotes.</title>
        <authorList>
            <person name="Spang A."/>
            <person name="Saw J.H."/>
            <person name="Jorgensen S.L."/>
            <person name="Zaremba-Niedzwiedzka K."/>
            <person name="Martijn J."/>
            <person name="Lind A.E."/>
            <person name="van Eijk R."/>
            <person name="Schleper C."/>
            <person name="Guy L."/>
            <person name="Ettema T.J."/>
        </authorList>
    </citation>
    <scope>NUCLEOTIDE SEQUENCE</scope>
</reference>
<evidence type="ECO:0000259" key="5">
    <source>
        <dbReference type="PROSITE" id="PS51918"/>
    </source>
</evidence>
<dbReference type="PROSITE" id="PS51918">
    <property type="entry name" value="RADICAL_SAM"/>
    <property type="match status" value="1"/>
</dbReference>
<name>A0A0F9BSJ2_9ZZZZ</name>
<dbReference type="InterPro" id="IPR050377">
    <property type="entry name" value="Radical_SAM_PqqE_MftC-like"/>
</dbReference>